<evidence type="ECO:0000313" key="19">
    <source>
        <dbReference type="EMBL" id="MFD2535942.1"/>
    </source>
</evidence>
<reference evidence="20" key="1">
    <citation type="journal article" date="2019" name="Int. J. Syst. Evol. Microbiol.">
        <title>The Global Catalogue of Microorganisms (GCM) 10K type strain sequencing project: providing services to taxonomists for standard genome sequencing and annotation.</title>
        <authorList>
            <consortium name="The Broad Institute Genomics Platform"/>
            <consortium name="The Broad Institute Genome Sequencing Center for Infectious Disease"/>
            <person name="Wu L."/>
            <person name="Ma J."/>
        </authorList>
    </citation>
    <scope>NUCLEOTIDE SEQUENCE [LARGE SCALE GENOMIC DNA]</scope>
    <source>
        <strain evidence="20">KCTC 42903</strain>
    </source>
</reference>
<accession>A0ABW5JVI2</accession>
<evidence type="ECO:0000256" key="11">
    <source>
        <dbReference type="ARBA" id="ARBA00023136"/>
    </source>
</evidence>
<dbReference type="SUPFAM" id="SSF49464">
    <property type="entry name" value="Carboxypeptidase regulatory domain-like"/>
    <property type="match status" value="1"/>
</dbReference>
<evidence type="ECO:0000259" key="18">
    <source>
        <dbReference type="Pfam" id="PF07715"/>
    </source>
</evidence>
<evidence type="ECO:0000256" key="8">
    <source>
        <dbReference type="ARBA" id="ARBA00023004"/>
    </source>
</evidence>
<keyword evidence="10 15" id="KW-0798">TonB box</keyword>
<feature type="chain" id="PRO_5046126480" evidence="16">
    <location>
        <begin position="32"/>
        <end position="836"/>
    </location>
</feature>
<evidence type="ECO:0000256" key="10">
    <source>
        <dbReference type="ARBA" id="ARBA00023077"/>
    </source>
</evidence>
<keyword evidence="8" id="KW-0408">Iron</keyword>
<sequence>MKNLKYNIGFGRILKKSLFSLIYLTMCFAYAQNSSDTVEISGKITSQNNTAIPFVSVILKNTSLGTSSDENGTFKLYAPKGTYTIIASSLGYKTANQLIDATTKNNMVVNFVLNENSTELQAVEIIGRVEQSYKNTNSFIATKSATKLKDVPQSVGYVTKEVILDQGAFRINDVVKNISGVNQHSFYNDLVIRGHRVAGQRNSGLMLNGMRIMTSFWKQQLIPHIERVEVLKGPASALFGNASPGGVVNSVTKKPLFEEKQSISASIGSFNTFRLLSDFTGPMTKDKKLLYRLNIGYENSDGFRDLQFSKNIVFAPSFSFIPSDKTRLNFDVVYQDSKGRIDRGQAVFGNGDLNSVPITKSLSAANDYLNEFNLNITLSLQHKFTDQLSFNSKYLNSSYDEDLLEHRTANSFAALGDGTFDITKVAMRVFDRKRSWNNQNFNNYLNYNFNIGAVKNKLLVGYDYFQQELQPGGSQLEARAYLLKNGTATNSFNINNIDNYVLDANGNPTTNVAHFDLTANNENGLRDMSKYVYRLRNYPQFKQANSGVYIQNQFSYKKLDLLIGLRKEYFTDYINYNTPSEEKVKQDAFIPRIGTVYKITPNINAYGTWVKGYQPQSATAINNPDAGGPFDPLTSELIEFGFKSEWFKNRLGVTLAYYDLTQNGALYDAGDLNNPDRLMQIGEEKSKGFEVDAYGKLQNNWSLVLNYAYNDAFFSKADATTLEKFGDTKPNAPKHTFNLWTKYVIDHGDLNGLGLGMGYDYVSERKGSIIRDASLVPIFPSYGLVNTALYYNVDKFQIQLNVNNVFNKTHWVGAYDFLRSFPGQPRNIMTTVSYTF</sequence>
<dbReference type="InterPro" id="IPR036942">
    <property type="entry name" value="Beta-barrel_TonB_sf"/>
</dbReference>
<keyword evidence="13 14" id="KW-0998">Cell outer membrane</keyword>
<comment type="similarity">
    <text evidence="2 14 15">Belongs to the TonB-dependent receptor family.</text>
</comment>
<dbReference type="EMBL" id="JBHULK010000005">
    <property type="protein sequence ID" value="MFD2535942.1"/>
    <property type="molecule type" value="Genomic_DNA"/>
</dbReference>
<evidence type="ECO:0000256" key="9">
    <source>
        <dbReference type="ARBA" id="ARBA00023065"/>
    </source>
</evidence>
<evidence type="ECO:0000256" key="2">
    <source>
        <dbReference type="ARBA" id="ARBA00009810"/>
    </source>
</evidence>
<dbReference type="Gene3D" id="2.40.170.20">
    <property type="entry name" value="TonB-dependent receptor, beta-barrel domain"/>
    <property type="match status" value="1"/>
</dbReference>
<dbReference type="PANTHER" id="PTHR32552">
    <property type="entry name" value="FERRICHROME IRON RECEPTOR-RELATED"/>
    <property type="match status" value="1"/>
</dbReference>
<keyword evidence="20" id="KW-1185">Reference proteome</keyword>
<dbReference type="CDD" id="cd01347">
    <property type="entry name" value="ligand_gated_channel"/>
    <property type="match status" value="1"/>
</dbReference>
<gene>
    <name evidence="19" type="ORF">ACFSQS_12575</name>
</gene>
<dbReference type="Gene3D" id="2.60.40.1120">
    <property type="entry name" value="Carboxypeptidase-like, regulatory domain"/>
    <property type="match status" value="1"/>
</dbReference>
<evidence type="ECO:0000256" key="3">
    <source>
        <dbReference type="ARBA" id="ARBA00022448"/>
    </source>
</evidence>
<dbReference type="InterPro" id="IPR012910">
    <property type="entry name" value="Plug_dom"/>
</dbReference>
<dbReference type="Gene3D" id="2.170.130.10">
    <property type="entry name" value="TonB-dependent receptor, plug domain"/>
    <property type="match status" value="1"/>
</dbReference>
<evidence type="ECO:0000259" key="17">
    <source>
        <dbReference type="Pfam" id="PF00593"/>
    </source>
</evidence>
<comment type="subcellular location">
    <subcellularLocation>
        <location evidence="1 14">Cell outer membrane</location>
        <topology evidence="1 14">Multi-pass membrane protein</topology>
    </subcellularLocation>
</comment>
<evidence type="ECO:0000256" key="15">
    <source>
        <dbReference type="RuleBase" id="RU003357"/>
    </source>
</evidence>
<keyword evidence="4 14" id="KW-1134">Transmembrane beta strand</keyword>
<protein>
    <submittedName>
        <fullName evidence="19">TonB-dependent siderophore receptor</fullName>
    </submittedName>
</protein>
<evidence type="ECO:0000256" key="14">
    <source>
        <dbReference type="PROSITE-ProRule" id="PRU01360"/>
    </source>
</evidence>
<dbReference type="Pfam" id="PF00593">
    <property type="entry name" value="TonB_dep_Rec_b-barrel"/>
    <property type="match status" value="1"/>
</dbReference>
<dbReference type="NCBIfam" id="TIGR01783">
    <property type="entry name" value="TonB-siderophor"/>
    <property type="match status" value="1"/>
</dbReference>
<dbReference type="InterPro" id="IPR010105">
    <property type="entry name" value="TonB_sidphr_rcpt"/>
</dbReference>
<organism evidence="19 20">
    <name type="scientific">Gelatiniphilus marinus</name>
    <dbReference type="NCBI Taxonomy" id="1759464"/>
    <lineage>
        <taxon>Bacteria</taxon>
        <taxon>Pseudomonadati</taxon>
        <taxon>Bacteroidota</taxon>
        <taxon>Flavobacteriia</taxon>
        <taxon>Flavobacteriales</taxon>
        <taxon>Flavobacteriaceae</taxon>
        <taxon>Gelatiniphilus</taxon>
    </lineage>
</organism>
<feature type="signal peptide" evidence="16">
    <location>
        <begin position="1"/>
        <end position="31"/>
    </location>
</feature>
<dbReference type="InterPro" id="IPR039426">
    <property type="entry name" value="TonB-dep_rcpt-like"/>
</dbReference>
<evidence type="ECO:0000256" key="5">
    <source>
        <dbReference type="ARBA" id="ARBA00022496"/>
    </source>
</evidence>
<comment type="caution">
    <text evidence="19">The sequence shown here is derived from an EMBL/GenBank/DDBJ whole genome shotgun (WGS) entry which is preliminary data.</text>
</comment>
<keyword evidence="3 14" id="KW-0813">Transport</keyword>
<evidence type="ECO:0000256" key="13">
    <source>
        <dbReference type="ARBA" id="ARBA00023237"/>
    </source>
</evidence>
<proteinExistence type="inferred from homology"/>
<evidence type="ECO:0000256" key="16">
    <source>
        <dbReference type="SAM" id="SignalP"/>
    </source>
</evidence>
<name>A0ABW5JVI2_9FLAO</name>
<evidence type="ECO:0000256" key="6">
    <source>
        <dbReference type="ARBA" id="ARBA00022692"/>
    </source>
</evidence>
<dbReference type="SUPFAM" id="SSF56935">
    <property type="entry name" value="Porins"/>
    <property type="match status" value="1"/>
</dbReference>
<evidence type="ECO:0000313" key="20">
    <source>
        <dbReference type="Proteomes" id="UP001597441"/>
    </source>
</evidence>
<dbReference type="PROSITE" id="PS52016">
    <property type="entry name" value="TONB_DEPENDENT_REC_3"/>
    <property type="match status" value="1"/>
</dbReference>
<keyword evidence="7 16" id="KW-0732">Signal</keyword>
<dbReference type="PANTHER" id="PTHR32552:SF68">
    <property type="entry name" value="FERRICHROME OUTER MEMBRANE TRANSPORTER_PHAGE RECEPTOR"/>
    <property type="match status" value="1"/>
</dbReference>
<evidence type="ECO:0000256" key="7">
    <source>
        <dbReference type="ARBA" id="ARBA00022729"/>
    </source>
</evidence>
<keyword evidence="11 14" id="KW-0472">Membrane</keyword>
<feature type="domain" description="TonB-dependent receptor-like beta-barrel" evidence="17">
    <location>
        <begin position="320"/>
        <end position="805"/>
    </location>
</feature>
<evidence type="ECO:0000256" key="4">
    <source>
        <dbReference type="ARBA" id="ARBA00022452"/>
    </source>
</evidence>
<keyword evidence="9" id="KW-0406">Ion transport</keyword>
<dbReference type="Pfam" id="PF07715">
    <property type="entry name" value="Plug"/>
    <property type="match status" value="1"/>
</dbReference>
<feature type="domain" description="TonB-dependent receptor plug" evidence="18">
    <location>
        <begin position="148"/>
        <end position="247"/>
    </location>
</feature>
<dbReference type="InterPro" id="IPR037066">
    <property type="entry name" value="Plug_dom_sf"/>
</dbReference>
<dbReference type="RefSeq" id="WP_388019416.1">
    <property type="nucleotide sequence ID" value="NZ_JBHUDT010000005.1"/>
</dbReference>
<evidence type="ECO:0000256" key="12">
    <source>
        <dbReference type="ARBA" id="ARBA00023170"/>
    </source>
</evidence>
<dbReference type="InterPro" id="IPR000531">
    <property type="entry name" value="Beta-barrel_TonB"/>
</dbReference>
<keyword evidence="12 19" id="KW-0675">Receptor</keyword>
<evidence type="ECO:0000256" key="1">
    <source>
        <dbReference type="ARBA" id="ARBA00004571"/>
    </source>
</evidence>
<dbReference type="Proteomes" id="UP001597441">
    <property type="component" value="Unassembled WGS sequence"/>
</dbReference>
<dbReference type="Pfam" id="PF13715">
    <property type="entry name" value="CarbopepD_reg_2"/>
    <property type="match status" value="1"/>
</dbReference>
<dbReference type="InterPro" id="IPR008969">
    <property type="entry name" value="CarboxyPept-like_regulatory"/>
</dbReference>
<keyword evidence="5" id="KW-0410">Iron transport</keyword>
<keyword evidence="6 14" id="KW-0812">Transmembrane</keyword>